<gene>
    <name evidence="2" type="ORF">JDN41_03020</name>
</gene>
<organism evidence="2 3">
    <name type="scientific">Rhodomicrobium udaipurense</name>
    <dbReference type="NCBI Taxonomy" id="1202716"/>
    <lineage>
        <taxon>Bacteria</taxon>
        <taxon>Pseudomonadati</taxon>
        <taxon>Pseudomonadota</taxon>
        <taxon>Alphaproteobacteria</taxon>
        <taxon>Hyphomicrobiales</taxon>
        <taxon>Hyphomicrobiaceae</taxon>
        <taxon>Rhodomicrobium</taxon>
    </lineage>
</organism>
<keyword evidence="1" id="KW-0472">Membrane</keyword>
<feature type="transmembrane region" description="Helical" evidence="1">
    <location>
        <begin position="20"/>
        <end position="43"/>
    </location>
</feature>
<keyword evidence="1" id="KW-0812">Transmembrane</keyword>
<keyword evidence="1" id="KW-1133">Transmembrane helix</keyword>
<protein>
    <submittedName>
        <fullName evidence="2">DUF805 domain-containing protein</fullName>
    </submittedName>
</protein>
<evidence type="ECO:0000313" key="3">
    <source>
        <dbReference type="Proteomes" id="UP000623250"/>
    </source>
</evidence>
<dbReference type="PANTHER" id="PTHR34980">
    <property type="entry name" value="INNER MEMBRANE PROTEIN-RELATED-RELATED"/>
    <property type="match status" value="1"/>
</dbReference>
<feature type="transmembrane region" description="Helical" evidence="1">
    <location>
        <begin position="91"/>
        <end position="109"/>
    </location>
</feature>
<dbReference type="InterPro" id="IPR008523">
    <property type="entry name" value="DUF805"/>
</dbReference>
<accession>A0A8I1G8J2</accession>
<keyword evidence="3" id="KW-1185">Reference proteome</keyword>
<dbReference type="EMBL" id="JAEMUK010000006">
    <property type="protein sequence ID" value="MBJ7542523.1"/>
    <property type="molecule type" value="Genomic_DNA"/>
</dbReference>
<dbReference type="RefSeq" id="WP_037241026.1">
    <property type="nucleotide sequence ID" value="NZ_JAEMUK010000006.1"/>
</dbReference>
<sequence length="149" mass="16824">MSSLKFVFLNFEGCIDRRTWWMGFVLIHLGIASFNFVLSKFMGDDAPFLDGTWPNLVRLLGDRSGWITAVVFLVPQIAINTKRFHDRGMSGWWWLVFLIPFLVATAISISPLGGENYPSPLAGWAQLICGLTAMWTFITLGFLPSKYAK</sequence>
<dbReference type="AlphaFoldDB" id="A0A8I1G8J2"/>
<name>A0A8I1G8J2_9HYPH</name>
<feature type="transmembrane region" description="Helical" evidence="1">
    <location>
        <begin position="121"/>
        <end position="143"/>
    </location>
</feature>
<proteinExistence type="predicted"/>
<comment type="caution">
    <text evidence="2">The sequence shown here is derived from an EMBL/GenBank/DDBJ whole genome shotgun (WGS) entry which is preliminary data.</text>
</comment>
<evidence type="ECO:0000313" key="2">
    <source>
        <dbReference type="EMBL" id="MBJ7542523.1"/>
    </source>
</evidence>
<evidence type="ECO:0000256" key="1">
    <source>
        <dbReference type="SAM" id="Phobius"/>
    </source>
</evidence>
<dbReference type="Pfam" id="PF05656">
    <property type="entry name" value="DUF805"/>
    <property type="match status" value="1"/>
</dbReference>
<dbReference type="GO" id="GO:0005886">
    <property type="term" value="C:plasma membrane"/>
    <property type="evidence" value="ECO:0007669"/>
    <property type="project" value="TreeGrafter"/>
</dbReference>
<dbReference type="PANTHER" id="PTHR34980:SF2">
    <property type="entry name" value="INNER MEMBRANE PROTEIN YHAH-RELATED"/>
    <property type="match status" value="1"/>
</dbReference>
<reference evidence="2 3" key="1">
    <citation type="submission" date="2020-12" db="EMBL/GenBank/DDBJ databases">
        <title>Revised draft genomes of Rhodomicrobium vannielii ATCC 17100 and Rhodomicrobium udaipurense JA643.</title>
        <authorList>
            <person name="Conners E.M."/>
            <person name="Davenport E.J."/>
            <person name="Bose A."/>
        </authorList>
    </citation>
    <scope>NUCLEOTIDE SEQUENCE [LARGE SCALE GENOMIC DNA]</scope>
    <source>
        <strain evidence="2 3">JA643</strain>
    </source>
</reference>
<dbReference type="Proteomes" id="UP000623250">
    <property type="component" value="Unassembled WGS sequence"/>
</dbReference>